<evidence type="ECO:0000313" key="5">
    <source>
        <dbReference type="Proteomes" id="UP000076321"/>
    </source>
</evidence>
<evidence type="ECO:0000313" key="6">
    <source>
        <dbReference type="Proteomes" id="UP000186883"/>
    </source>
</evidence>
<feature type="domain" description="HMA" evidence="2">
    <location>
        <begin position="2"/>
        <end position="67"/>
    </location>
</feature>
<name>A0A154MI88_9PSEU</name>
<evidence type="ECO:0000313" key="4">
    <source>
        <dbReference type="EMBL" id="OKA08660.1"/>
    </source>
</evidence>
<dbReference type="PROSITE" id="PS01047">
    <property type="entry name" value="HMA_1"/>
    <property type="match status" value="1"/>
</dbReference>
<proteinExistence type="predicted"/>
<gene>
    <name evidence="4" type="ORF">ATP06_0211640</name>
    <name evidence="3" type="ORF">AVL48_34540</name>
</gene>
<dbReference type="InterPro" id="IPR017969">
    <property type="entry name" value="Heavy-metal-associated_CS"/>
</dbReference>
<dbReference type="GO" id="GO:0006825">
    <property type="term" value="P:copper ion transport"/>
    <property type="evidence" value="ECO:0007669"/>
    <property type="project" value="InterPro"/>
</dbReference>
<dbReference type="InterPro" id="IPR036163">
    <property type="entry name" value="HMA_dom_sf"/>
</dbReference>
<protein>
    <submittedName>
        <fullName evidence="3">Heavy metal transporter</fullName>
    </submittedName>
</protein>
<organism evidence="3 5">
    <name type="scientific">Amycolatopsis regifaucium</name>
    <dbReference type="NCBI Taxonomy" id="546365"/>
    <lineage>
        <taxon>Bacteria</taxon>
        <taxon>Bacillati</taxon>
        <taxon>Actinomycetota</taxon>
        <taxon>Actinomycetes</taxon>
        <taxon>Pseudonocardiales</taxon>
        <taxon>Pseudonocardiaceae</taxon>
        <taxon>Amycolatopsis</taxon>
    </lineage>
</organism>
<dbReference type="Pfam" id="PF00403">
    <property type="entry name" value="HMA"/>
    <property type="match status" value="1"/>
</dbReference>
<keyword evidence="6" id="KW-1185">Reference proteome</keyword>
<dbReference type="CDD" id="cd00371">
    <property type="entry name" value="HMA"/>
    <property type="match status" value="1"/>
</dbReference>
<comment type="caution">
    <text evidence="3">The sequence shown here is derived from an EMBL/GenBank/DDBJ whole genome shotgun (WGS) entry which is preliminary data.</text>
</comment>
<evidence type="ECO:0000256" key="1">
    <source>
        <dbReference type="ARBA" id="ARBA00022723"/>
    </source>
</evidence>
<dbReference type="RefSeq" id="WP_061987760.1">
    <property type="nucleotide sequence ID" value="NZ_FOPQ01000025.1"/>
</dbReference>
<dbReference type="Proteomes" id="UP000186883">
    <property type="component" value="Unassembled WGS sequence"/>
</dbReference>
<dbReference type="AlphaFoldDB" id="A0A154MI88"/>
<dbReference type="PRINTS" id="PR00944">
    <property type="entry name" value="CUEXPORT"/>
</dbReference>
<evidence type="ECO:0000259" key="2">
    <source>
        <dbReference type="PROSITE" id="PS50846"/>
    </source>
</evidence>
<dbReference type="EMBL" id="LOBU02000011">
    <property type="protein sequence ID" value="OKA08660.1"/>
    <property type="molecule type" value="Genomic_DNA"/>
</dbReference>
<dbReference type="InterPro" id="IPR000428">
    <property type="entry name" value="Cu-bd"/>
</dbReference>
<dbReference type="EMBL" id="LQCI01000017">
    <property type="protein sequence ID" value="KZB84168.1"/>
    <property type="molecule type" value="Genomic_DNA"/>
</dbReference>
<dbReference type="GO" id="GO:0005507">
    <property type="term" value="F:copper ion binding"/>
    <property type="evidence" value="ECO:0007669"/>
    <property type="project" value="InterPro"/>
</dbReference>
<keyword evidence="1" id="KW-0479">Metal-binding</keyword>
<dbReference type="PROSITE" id="PS50846">
    <property type="entry name" value="HMA_2"/>
    <property type="match status" value="1"/>
</dbReference>
<dbReference type="InterPro" id="IPR006121">
    <property type="entry name" value="HMA_dom"/>
</dbReference>
<dbReference type="OrthoDB" id="9813965at2"/>
<reference evidence="4 6" key="2">
    <citation type="submission" date="2016-11" db="EMBL/GenBank/DDBJ databases">
        <title>Genome sequencing of Amycolatopsis regifaucium.</title>
        <authorList>
            <person name="Mayilraj S."/>
            <person name="Kaur N."/>
        </authorList>
    </citation>
    <scope>NUCLEOTIDE SEQUENCE [LARGE SCALE GENOMIC DNA]</scope>
    <source>
        <strain evidence="4 6">GY080</strain>
    </source>
</reference>
<sequence>MAETTYIVKGMSCGHCAASVTEEVSGIDGVSAVNVDVAGGKVTVTSEAPLDVQAVDAAVTEAGYQLVS</sequence>
<evidence type="ECO:0000313" key="3">
    <source>
        <dbReference type="EMBL" id="KZB84168.1"/>
    </source>
</evidence>
<dbReference type="Gene3D" id="3.30.70.100">
    <property type="match status" value="1"/>
</dbReference>
<reference evidence="3 5" key="1">
    <citation type="submission" date="2015-12" db="EMBL/GenBank/DDBJ databases">
        <title>Amycolatopsis regifaucium genome sequencing and assembly.</title>
        <authorList>
            <person name="Mayilraj S."/>
        </authorList>
    </citation>
    <scope>NUCLEOTIDE SEQUENCE [LARGE SCALE GENOMIC DNA]</scope>
    <source>
        <strain evidence="3 5">GY080</strain>
    </source>
</reference>
<dbReference type="SUPFAM" id="SSF55008">
    <property type="entry name" value="HMA, heavy metal-associated domain"/>
    <property type="match status" value="1"/>
</dbReference>
<dbReference type="Proteomes" id="UP000076321">
    <property type="component" value="Unassembled WGS sequence"/>
</dbReference>
<accession>A0A154MI88</accession>